<dbReference type="InterPro" id="IPR011009">
    <property type="entry name" value="Kinase-like_dom_sf"/>
</dbReference>
<organism evidence="2 3">
    <name type="scientific">Paractinoplanes pyxinae</name>
    <dbReference type="NCBI Taxonomy" id="2997416"/>
    <lineage>
        <taxon>Bacteria</taxon>
        <taxon>Bacillati</taxon>
        <taxon>Actinomycetota</taxon>
        <taxon>Actinomycetes</taxon>
        <taxon>Micromonosporales</taxon>
        <taxon>Micromonosporaceae</taxon>
        <taxon>Paractinoplanes</taxon>
    </lineage>
</organism>
<keyword evidence="3" id="KW-1185">Reference proteome</keyword>
<dbReference type="Gene3D" id="3.90.1200.10">
    <property type="match status" value="1"/>
</dbReference>
<dbReference type="SUPFAM" id="SSF56112">
    <property type="entry name" value="Protein kinase-like (PK-like)"/>
    <property type="match status" value="1"/>
</dbReference>
<dbReference type="Pfam" id="PF01636">
    <property type="entry name" value="APH"/>
    <property type="match status" value="1"/>
</dbReference>
<dbReference type="InterPro" id="IPR051678">
    <property type="entry name" value="AGP_Transferase"/>
</dbReference>
<dbReference type="RefSeq" id="WP_267560179.1">
    <property type="nucleotide sequence ID" value="NZ_JAPNTZ010000001.1"/>
</dbReference>
<dbReference type="EMBL" id="JAPNTZ010000001">
    <property type="protein sequence ID" value="MCY1136454.1"/>
    <property type="molecule type" value="Genomic_DNA"/>
</dbReference>
<comment type="caution">
    <text evidence="2">The sequence shown here is derived from an EMBL/GenBank/DDBJ whole genome shotgun (WGS) entry which is preliminary data.</text>
</comment>
<name>A0ABT4AQC9_9ACTN</name>
<evidence type="ECO:0000259" key="1">
    <source>
        <dbReference type="Pfam" id="PF01636"/>
    </source>
</evidence>
<gene>
    <name evidence="2" type="ORF">OWR29_00475</name>
</gene>
<reference evidence="2" key="1">
    <citation type="submission" date="2022-11" db="EMBL/GenBank/DDBJ databases">
        <authorList>
            <person name="Somphong A."/>
            <person name="Phongsopitanun W."/>
        </authorList>
    </citation>
    <scope>NUCLEOTIDE SEQUENCE</scope>
    <source>
        <strain evidence="2">Pm04-4</strain>
    </source>
</reference>
<dbReference type="Proteomes" id="UP001151002">
    <property type="component" value="Unassembled WGS sequence"/>
</dbReference>
<sequence>MTSAPAPVLAWLAKHLSPDTRMRSLHGGESPWWVDATTSFGPLSAVLRCPSSRISGEQIVTNVAALAVAEKHGLPAPRLLAADVDGREAGVPASLETVAGGTSAWPARPSAMFLRTAGAAIARVHTVRLDPQPRLPLRRRPIAVDDFAGDRRAGRMPTTDLLRRADERVQAITPPTGPTVLVHGDVWPGNAMADGHRVGALIDWKTAGTGHPGVDLGELRKQTAIIYGDDAAAHILLGWEQASGTRAGDVAYWDAVAALNTPTDSYSAEAARRRDDFLRAALARL</sequence>
<proteinExistence type="predicted"/>
<evidence type="ECO:0000313" key="2">
    <source>
        <dbReference type="EMBL" id="MCY1136454.1"/>
    </source>
</evidence>
<evidence type="ECO:0000313" key="3">
    <source>
        <dbReference type="Proteomes" id="UP001151002"/>
    </source>
</evidence>
<accession>A0ABT4AQC9</accession>
<dbReference type="InterPro" id="IPR002575">
    <property type="entry name" value="Aminoglycoside_PTrfase"/>
</dbReference>
<protein>
    <submittedName>
        <fullName evidence="2">Phosphotransferase</fullName>
    </submittedName>
</protein>
<dbReference type="PANTHER" id="PTHR21310">
    <property type="entry name" value="AMINOGLYCOSIDE PHOSPHOTRANSFERASE-RELATED-RELATED"/>
    <property type="match status" value="1"/>
</dbReference>
<feature type="domain" description="Aminoglycoside phosphotransferase" evidence="1">
    <location>
        <begin position="24"/>
        <end position="251"/>
    </location>
</feature>